<dbReference type="SUPFAM" id="SSF109854">
    <property type="entry name" value="DinB/YfiT-like putative metalloenzymes"/>
    <property type="match status" value="1"/>
</dbReference>
<dbReference type="EMBL" id="FNAH01000002">
    <property type="protein sequence ID" value="SDD81896.1"/>
    <property type="molecule type" value="Genomic_DNA"/>
</dbReference>
<proteinExistence type="inferred from homology"/>
<dbReference type="OrthoDB" id="9807509at2"/>
<organism evidence="4 5">
    <name type="scientific">Paracoccus isoporae</name>
    <dbReference type="NCBI Taxonomy" id="591205"/>
    <lineage>
        <taxon>Bacteria</taxon>
        <taxon>Pseudomonadati</taxon>
        <taxon>Pseudomonadota</taxon>
        <taxon>Alphaproteobacteria</taxon>
        <taxon>Rhodobacterales</taxon>
        <taxon>Paracoccaceae</taxon>
        <taxon>Paracoccus</taxon>
    </lineage>
</organism>
<evidence type="ECO:0000313" key="5">
    <source>
        <dbReference type="Proteomes" id="UP000199344"/>
    </source>
</evidence>
<dbReference type="PANTHER" id="PTHR37302:SF1">
    <property type="entry name" value="PROTEIN DINB"/>
    <property type="match status" value="1"/>
</dbReference>
<evidence type="ECO:0000256" key="1">
    <source>
        <dbReference type="ARBA" id="ARBA00008635"/>
    </source>
</evidence>
<feature type="binding site" evidence="3">
    <location>
        <position position="50"/>
    </location>
    <ligand>
        <name>a divalent metal cation</name>
        <dbReference type="ChEBI" id="CHEBI:60240"/>
    </ligand>
</feature>
<keyword evidence="2 3" id="KW-0479">Metal-binding</keyword>
<keyword evidence="5" id="KW-1185">Reference proteome</keyword>
<reference evidence="4 5" key="1">
    <citation type="submission" date="2016-10" db="EMBL/GenBank/DDBJ databases">
        <authorList>
            <person name="de Groot N.N."/>
        </authorList>
    </citation>
    <scope>NUCLEOTIDE SEQUENCE [LARGE SCALE GENOMIC DNA]</scope>
    <source>
        <strain evidence="4 5">DSM 22220</strain>
    </source>
</reference>
<dbReference type="Proteomes" id="UP000199344">
    <property type="component" value="Unassembled WGS sequence"/>
</dbReference>
<dbReference type="PANTHER" id="PTHR37302">
    <property type="entry name" value="SLR1116 PROTEIN"/>
    <property type="match status" value="1"/>
</dbReference>
<dbReference type="AlphaFoldDB" id="A0A1G6XWZ4"/>
<evidence type="ECO:0000256" key="3">
    <source>
        <dbReference type="PIRSR" id="PIRSR607837-1"/>
    </source>
</evidence>
<comment type="similarity">
    <text evidence="1">Belongs to the DinB family.</text>
</comment>
<sequence>MIDTGYAIQMARYNLWQNDGMLDAAGGLDPAERQRDRGAFFGSIERTFSHLWWGDMMWFSRFSDWPKPEAPMSGSADLIRDWDRFAIARRELDRRILAWARDLSADWLGGDLNWWSASNGQHFRQPTWILVTHFFNHQTHHRGQIHAMLTAAGAQHALTDLAFMPAPYDAM</sequence>
<dbReference type="InterPro" id="IPR007837">
    <property type="entry name" value="DinB"/>
</dbReference>
<accession>A0A1G6XWZ4</accession>
<dbReference type="GO" id="GO:0046872">
    <property type="term" value="F:metal ion binding"/>
    <property type="evidence" value="ECO:0007669"/>
    <property type="project" value="UniProtKB-KW"/>
</dbReference>
<gene>
    <name evidence="4" type="ORF">SAMN05421538_102507</name>
</gene>
<evidence type="ECO:0000313" key="4">
    <source>
        <dbReference type="EMBL" id="SDD81896.1"/>
    </source>
</evidence>
<feature type="binding site" evidence="3">
    <location>
        <position position="141"/>
    </location>
    <ligand>
        <name>a divalent metal cation</name>
        <dbReference type="ChEBI" id="CHEBI:60240"/>
    </ligand>
</feature>
<protein>
    <submittedName>
        <fullName evidence="4">Uncharacterized damage-inducible protein DinB (Forms a four-helix bundle)</fullName>
    </submittedName>
</protein>
<dbReference type="InterPro" id="IPR034660">
    <property type="entry name" value="DinB/YfiT-like"/>
</dbReference>
<dbReference type="RefSeq" id="WP_090521763.1">
    <property type="nucleotide sequence ID" value="NZ_FNAH01000002.1"/>
</dbReference>
<evidence type="ECO:0000256" key="2">
    <source>
        <dbReference type="ARBA" id="ARBA00022723"/>
    </source>
</evidence>
<name>A0A1G6XWZ4_9RHOB</name>
<dbReference type="Gene3D" id="1.20.120.450">
    <property type="entry name" value="dinb family like domain"/>
    <property type="match status" value="1"/>
</dbReference>
<dbReference type="Pfam" id="PF05163">
    <property type="entry name" value="DinB"/>
    <property type="match status" value="1"/>
</dbReference>
<feature type="binding site" evidence="3">
    <location>
        <position position="137"/>
    </location>
    <ligand>
        <name>a divalent metal cation</name>
        <dbReference type="ChEBI" id="CHEBI:60240"/>
    </ligand>
</feature>